<dbReference type="Proteomes" id="UP000465266">
    <property type="component" value="Unassembled WGS sequence"/>
</dbReference>
<evidence type="ECO:0000256" key="1">
    <source>
        <dbReference type="ARBA" id="ARBA00005964"/>
    </source>
</evidence>
<dbReference type="InterPro" id="IPR019826">
    <property type="entry name" value="Carboxylesterase_B_AS"/>
</dbReference>
<name>A0ABQ1BB94_9EURO</name>
<comment type="caution">
    <text evidence="6">The sequence shown here is derived from an EMBL/GenBank/DDBJ whole genome shotgun (WGS) entry which is preliminary data.</text>
</comment>
<feature type="domain" description="Carboxylesterase type B" evidence="5">
    <location>
        <begin position="78"/>
        <end position="587"/>
    </location>
</feature>
<dbReference type="InterPro" id="IPR029058">
    <property type="entry name" value="AB_hydrolase_fold"/>
</dbReference>
<dbReference type="GO" id="GO:0016779">
    <property type="term" value="F:nucleotidyltransferase activity"/>
    <property type="evidence" value="ECO:0007669"/>
    <property type="project" value="UniProtKB-KW"/>
</dbReference>
<dbReference type="EC" id="3.1.1.-" evidence="3"/>
<evidence type="ECO:0000256" key="2">
    <source>
        <dbReference type="ARBA" id="ARBA00022801"/>
    </source>
</evidence>
<evidence type="ECO:0000256" key="3">
    <source>
        <dbReference type="RuleBase" id="RU361235"/>
    </source>
</evidence>
<dbReference type="InterPro" id="IPR019819">
    <property type="entry name" value="Carboxylesterase_B_CS"/>
</dbReference>
<gene>
    <name evidence="6" type="ORF">IFM53868_09354</name>
</gene>
<keyword evidence="2 3" id="KW-0378">Hydrolase</keyword>
<protein>
    <recommendedName>
        <fullName evidence="3">Carboxylic ester hydrolase</fullName>
        <ecNumber evidence="3">3.1.1.-</ecNumber>
    </recommendedName>
</protein>
<keyword evidence="4" id="KW-0472">Membrane</keyword>
<dbReference type="InterPro" id="IPR002018">
    <property type="entry name" value="CarbesteraseB"/>
</dbReference>
<dbReference type="PROSITE" id="PS00122">
    <property type="entry name" value="CARBOXYLESTERASE_B_1"/>
    <property type="match status" value="1"/>
</dbReference>
<comment type="similarity">
    <text evidence="1 3">Belongs to the type-B carboxylesterase/lipase family.</text>
</comment>
<keyword evidence="6" id="KW-0808">Transferase</keyword>
<dbReference type="PANTHER" id="PTHR11559">
    <property type="entry name" value="CARBOXYLESTERASE"/>
    <property type="match status" value="1"/>
</dbReference>
<organism evidence="6 7">
    <name type="scientific">Aspergillus udagawae</name>
    <dbReference type="NCBI Taxonomy" id="91492"/>
    <lineage>
        <taxon>Eukaryota</taxon>
        <taxon>Fungi</taxon>
        <taxon>Dikarya</taxon>
        <taxon>Ascomycota</taxon>
        <taxon>Pezizomycotina</taxon>
        <taxon>Eurotiomycetes</taxon>
        <taxon>Eurotiomycetidae</taxon>
        <taxon>Eurotiales</taxon>
        <taxon>Aspergillaceae</taxon>
        <taxon>Aspergillus</taxon>
        <taxon>Aspergillus subgen. Fumigati</taxon>
    </lineage>
</organism>
<dbReference type="InterPro" id="IPR050309">
    <property type="entry name" value="Type-B_Carboxylest/Lipase"/>
</dbReference>
<keyword evidence="4" id="KW-0812">Transmembrane</keyword>
<sequence length="609" mass="67335">MSPQENSRVEYLPLSRRGTDGTEFGAKESPHISSTLEKFAFMSKIVLVITLLSLTAWILNFVRPRHVFAHEANSGRKPLVHTLNGSYEGIHLDALDQDIFLGMPYAAPPLGPLRFRHPQPLTESWDGVRNATTYGPQCPGYGNALGKYTQSEDCLTINVVRPTNADQHPLPVAVYIYGTGLKVGGSDNQRYNLSFIVSTAAKAGLPFIGVSFTYRASVGGWIISRQVRGTGNTNIGFHDQRMALRWVQENIAFFGGDPRKVTLWGGSSGARDVGYHLAAYGGRDDGLFRAAIMQSGSVVQKTSSRRFPAQELYDSLVASTRCAEAEDSLDCLRYIPYDEINIAFEKSPYGIGRMAEAFSGPSIDGNFLANYGSLSLKDSRMVKVPVISGVVSHEGSNQIPESVRDWADLRDFLIDHVLFPTTVVDHLMGLYPPIVPRGDDKLEPPIEGISISSHAEFERIEQLMGDLANNAGARLMCESYAAFATCYAFRFDAMVSSVYDERLGVRHGAEIGPVFQNFDGIGWDVNPFTGKGEGLRQMSHLIGIMWAGFITAMDPNIALNQHDPVWPTYSEATRLTMVFNENGSWVEKEERRSEALEYINSVQQSVFER</sequence>
<keyword evidence="7" id="KW-1185">Reference proteome</keyword>
<evidence type="ECO:0000259" key="5">
    <source>
        <dbReference type="Pfam" id="PF00135"/>
    </source>
</evidence>
<evidence type="ECO:0000313" key="6">
    <source>
        <dbReference type="EMBL" id="GFF97730.1"/>
    </source>
</evidence>
<evidence type="ECO:0000313" key="7">
    <source>
        <dbReference type="Proteomes" id="UP000465266"/>
    </source>
</evidence>
<keyword evidence="6" id="KW-0548">Nucleotidyltransferase</keyword>
<evidence type="ECO:0000256" key="4">
    <source>
        <dbReference type="SAM" id="Phobius"/>
    </source>
</evidence>
<dbReference type="Pfam" id="PF00135">
    <property type="entry name" value="COesterase"/>
    <property type="match status" value="1"/>
</dbReference>
<accession>A0ABQ1BB94</accession>
<dbReference type="Gene3D" id="3.40.50.1820">
    <property type="entry name" value="alpha/beta hydrolase"/>
    <property type="match status" value="1"/>
</dbReference>
<dbReference type="SUPFAM" id="SSF53474">
    <property type="entry name" value="alpha/beta-Hydrolases"/>
    <property type="match status" value="1"/>
</dbReference>
<proteinExistence type="inferred from homology"/>
<reference evidence="6 7" key="1">
    <citation type="submission" date="2020-01" db="EMBL/GenBank/DDBJ databases">
        <title>Draft genome sequence of Aspergillus udagawae IFM 53868.</title>
        <authorList>
            <person name="Takahashi H."/>
            <person name="Yaguchi T."/>
        </authorList>
    </citation>
    <scope>NUCLEOTIDE SEQUENCE [LARGE SCALE GENOMIC DNA]</scope>
    <source>
        <strain evidence="6 7">IFM 53868</strain>
    </source>
</reference>
<feature type="transmembrane region" description="Helical" evidence="4">
    <location>
        <begin position="39"/>
        <end position="59"/>
    </location>
</feature>
<dbReference type="PROSITE" id="PS00941">
    <property type="entry name" value="CARBOXYLESTERASE_B_2"/>
    <property type="match status" value="1"/>
</dbReference>
<dbReference type="EMBL" id="BLKG01000162">
    <property type="protein sequence ID" value="GFF97730.1"/>
    <property type="molecule type" value="Genomic_DNA"/>
</dbReference>
<keyword evidence="4" id="KW-1133">Transmembrane helix</keyword>